<sequence>MEINGDDITMRLGRQPSLQARITESPCNFKPFHQFQPMTSSLKCTLFSDLRAEELIGWEEGGEEGEGREGWADLGCPFDRLYGFI</sequence>
<reference evidence="1" key="1">
    <citation type="thesis" date="2021" institute="BYU ScholarsArchive" country="Provo, UT, USA">
        <title>Applications of and Algorithms for Genome Assembly and Genomic Analyses with an Emphasis on Marine Teleosts.</title>
        <authorList>
            <person name="Pickett B.D."/>
        </authorList>
    </citation>
    <scope>NUCLEOTIDE SEQUENCE</scope>
    <source>
        <strain evidence="1">HI-2016</strain>
    </source>
</reference>
<dbReference type="EMBL" id="JAFBMS010000017">
    <property type="protein sequence ID" value="KAG9345591.1"/>
    <property type="molecule type" value="Genomic_DNA"/>
</dbReference>
<name>A0A8T2P2N9_9TELE</name>
<comment type="caution">
    <text evidence="1">The sequence shown here is derived from an EMBL/GenBank/DDBJ whole genome shotgun (WGS) entry which is preliminary data.</text>
</comment>
<evidence type="ECO:0000313" key="2">
    <source>
        <dbReference type="Proteomes" id="UP000824540"/>
    </source>
</evidence>
<dbReference type="AlphaFoldDB" id="A0A8T2P2N9"/>
<gene>
    <name evidence="1" type="ORF">JZ751_008735</name>
</gene>
<proteinExistence type="predicted"/>
<dbReference type="Proteomes" id="UP000824540">
    <property type="component" value="Unassembled WGS sequence"/>
</dbReference>
<protein>
    <submittedName>
        <fullName evidence="1">Uncharacterized protein</fullName>
    </submittedName>
</protein>
<evidence type="ECO:0000313" key="1">
    <source>
        <dbReference type="EMBL" id="KAG9345591.1"/>
    </source>
</evidence>
<organism evidence="1 2">
    <name type="scientific">Albula glossodonta</name>
    <name type="common">roundjaw bonefish</name>
    <dbReference type="NCBI Taxonomy" id="121402"/>
    <lineage>
        <taxon>Eukaryota</taxon>
        <taxon>Metazoa</taxon>
        <taxon>Chordata</taxon>
        <taxon>Craniata</taxon>
        <taxon>Vertebrata</taxon>
        <taxon>Euteleostomi</taxon>
        <taxon>Actinopterygii</taxon>
        <taxon>Neopterygii</taxon>
        <taxon>Teleostei</taxon>
        <taxon>Albuliformes</taxon>
        <taxon>Albulidae</taxon>
        <taxon>Albula</taxon>
    </lineage>
</organism>
<keyword evidence="2" id="KW-1185">Reference proteome</keyword>
<accession>A0A8T2P2N9</accession>